<feature type="transmembrane region" description="Helical" evidence="1">
    <location>
        <begin position="6"/>
        <end position="23"/>
    </location>
</feature>
<organism evidence="2">
    <name type="scientific">Rhizophora mucronata</name>
    <name type="common">Asiatic mangrove</name>
    <dbReference type="NCBI Taxonomy" id="61149"/>
    <lineage>
        <taxon>Eukaryota</taxon>
        <taxon>Viridiplantae</taxon>
        <taxon>Streptophyta</taxon>
        <taxon>Embryophyta</taxon>
        <taxon>Tracheophyta</taxon>
        <taxon>Spermatophyta</taxon>
        <taxon>Magnoliopsida</taxon>
        <taxon>eudicotyledons</taxon>
        <taxon>Gunneridae</taxon>
        <taxon>Pentapetalae</taxon>
        <taxon>rosids</taxon>
        <taxon>fabids</taxon>
        <taxon>Malpighiales</taxon>
        <taxon>Rhizophoraceae</taxon>
        <taxon>Rhizophora</taxon>
    </lineage>
</organism>
<proteinExistence type="predicted"/>
<sequence>MNIFTALYIHLAATVLVQFILAFSKMNDLWINSVFFNCDCCSFGLWPISALASLSHFNV</sequence>
<protein>
    <submittedName>
        <fullName evidence="2">Uncharacterized protein</fullName>
    </submittedName>
</protein>
<accession>A0A2P2P1H9</accession>
<keyword evidence="1" id="KW-0812">Transmembrane</keyword>
<evidence type="ECO:0000256" key="1">
    <source>
        <dbReference type="SAM" id="Phobius"/>
    </source>
</evidence>
<reference evidence="2" key="1">
    <citation type="submission" date="2018-02" db="EMBL/GenBank/DDBJ databases">
        <title>Rhizophora mucronata_Transcriptome.</title>
        <authorList>
            <person name="Meera S.P."/>
            <person name="Sreeshan A."/>
            <person name="Augustine A."/>
        </authorList>
    </citation>
    <scope>NUCLEOTIDE SEQUENCE</scope>
    <source>
        <tissue evidence="2">Leaf</tissue>
    </source>
</reference>
<dbReference type="AlphaFoldDB" id="A0A2P2P1H9"/>
<keyword evidence="1" id="KW-0472">Membrane</keyword>
<dbReference type="EMBL" id="GGEC01068076">
    <property type="protein sequence ID" value="MBX48560.1"/>
    <property type="molecule type" value="Transcribed_RNA"/>
</dbReference>
<keyword evidence="1" id="KW-1133">Transmembrane helix</keyword>
<name>A0A2P2P1H9_RHIMU</name>
<evidence type="ECO:0000313" key="2">
    <source>
        <dbReference type="EMBL" id="MBX48560.1"/>
    </source>
</evidence>